<dbReference type="InterPro" id="IPR002347">
    <property type="entry name" value="SDR_fam"/>
</dbReference>
<dbReference type="EMBL" id="BAAAOS010000074">
    <property type="protein sequence ID" value="GAA1620226.1"/>
    <property type="molecule type" value="Genomic_DNA"/>
</dbReference>
<dbReference type="Proteomes" id="UP001500393">
    <property type="component" value="Unassembled WGS sequence"/>
</dbReference>
<dbReference type="PRINTS" id="PR00080">
    <property type="entry name" value="SDRFAMILY"/>
</dbReference>
<dbReference type="PANTHER" id="PTHR43477">
    <property type="entry name" value="DIHYDROANTICAPSIN 7-DEHYDROGENASE"/>
    <property type="match status" value="1"/>
</dbReference>
<proteinExistence type="inferred from homology"/>
<organism evidence="4 5">
    <name type="scientific">Kribbella sancticallisti</name>
    <dbReference type="NCBI Taxonomy" id="460087"/>
    <lineage>
        <taxon>Bacteria</taxon>
        <taxon>Bacillati</taxon>
        <taxon>Actinomycetota</taxon>
        <taxon>Actinomycetes</taxon>
        <taxon>Propionibacteriales</taxon>
        <taxon>Kribbellaceae</taxon>
        <taxon>Kribbella</taxon>
    </lineage>
</organism>
<dbReference type="PANTHER" id="PTHR43477:SF1">
    <property type="entry name" value="DIHYDROANTICAPSIN 7-DEHYDROGENASE"/>
    <property type="match status" value="1"/>
</dbReference>
<dbReference type="CDD" id="cd05233">
    <property type="entry name" value="SDR_c"/>
    <property type="match status" value="1"/>
</dbReference>
<dbReference type="PROSITE" id="PS00061">
    <property type="entry name" value="ADH_SHORT"/>
    <property type="match status" value="1"/>
</dbReference>
<dbReference type="Gene3D" id="3.40.50.720">
    <property type="entry name" value="NAD(P)-binding Rossmann-like Domain"/>
    <property type="match status" value="1"/>
</dbReference>
<dbReference type="InterPro" id="IPR057326">
    <property type="entry name" value="KR_dom"/>
</dbReference>
<keyword evidence="2" id="KW-0560">Oxidoreductase</keyword>
<dbReference type="SMART" id="SM00822">
    <property type="entry name" value="PKS_KR"/>
    <property type="match status" value="1"/>
</dbReference>
<name>A0ABN2EWV3_9ACTN</name>
<dbReference type="RefSeq" id="WP_344222717.1">
    <property type="nucleotide sequence ID" value="NZ_BAAAOS010000074.1"/>
</dbReference>
<feature type="domain" description="Ketoreductase" evidence="3">
    <location>
        <begin position="7"/>
        <end position="178"/>
    </location>
</feature>
<comment type="similarity">
    <text evidence="1">Belongs to the short-chain dehydrogenases/reductases (SDR) family.</text>
</comment>
<gene>
    <name evidence="4" type="primary">kduD_2</name>
    <name evidence="4" type="ORF">GCM10009789_87380</name>
</gene>
<accession>A0ABN2EWV3</accession>
<dbReference type="PRINTS" id="PR00081">
    <property type="entry name" value="GDHRDH"/>
</dbReference>
<dbReference type="InterPro" id="IPR051122">
    <property type="entry name" value="SDR_DHRS6-like"/>
</dbReference>
<dbReference type="Pfam" id="PF13561">
    <property type="entry name" value="adh_short_C2"/>
    <property type="match status" value="1"/>
</dbReference>
<evidence type="ECO:0000313" key="4">
    <source>
        <dbReference type="EMBL" id="GAA1620226.1"/>
    </source>
</evidence>
<dbReference type="SUPFAM" id="SSF51735">
    <property type="entry name" value="NAD(P)-binding Rossmann-fold domains"/>
    <property type="match status" value="1"/>
</dbReference>
<dbReference type="InterPro" id="IPR020904">
    <property type="entry name" value="Sc_DH/Rdtase_CS"/>
</dbReference>
<evidence type="ECO:0000313" key="5">
    <source>
        <dbReference type="Proteomes" id="UP001500393"/>
    </source>
</evidence>
<protein>
    <submittedName>
        <fullName evidence="4">2-dehydro-3-deoxy-D-gluconate 5-dehydrogenase KduD</fullName>
    </submittedName>
</protein>
<evidence type="ECO:0000256" key="1">
    <source>
        <dbReference type="ARBA" id="ARBA00006484"/>
    </source>
</evidence>
<evidence type="ECO:0000259" key="3">
    <source>
        <dbReference type="SMART" id="SM00822"/>
    </source>
</evidence>
<evidence type="ECO:0000256" key="2">
    <source>
        <dbReference type="ARBA" id="ARBA00023002"/>
    </source>
</evidence>
<comment type="caution">
    <text evidence="4">The sequence shown here is derived from an EMBL/GenBank/DDBJ whole genome shotgun (WGS) entry which is preliminary data.</text>
</comment>
<sequence>MSRFTDKVALVTGAGSGIGQAVCERLLSENARVIALDRNVVTDPWLVEAGDRATSLLVDLGEPIDDQLVDDLGPVDILVNAAGILHRSPIIDHSVADWDRTMAVNVEAPYRLASLFVRQRLRLGLPGAIVNICSIESFTAAPNHIAYTTSKSAVLMLTRSFALELATSGIRVNAIAPGVTETGMNLSLREDLNKAGALAAQIPMKRFGRASEQASAVAFLASDEASYITGAVLPVDGGWLTA</sequence>
<keyword evidence="5" id="KW-1185">Reference proteome</keyword>
<reference evidence="4 5" key="1">
    <citation type="journal article" date="2019" name="Int. J. Syst. Evol. Microbiol.">
        <title>The Global Catalogue of Microorganisms (GCM) 10K type strain sequencing project: providing services to taxonomists for standard genome sequencing and annotation.</title>
        <authorList>
            <consortium name="The Broad Institute Genomics Platform"/>
            <consortium name="The Broad Institute Genome Sequencing Center for Infectious Disease"/>
            <person name="Wu L."/>
            <person name="Ma J."/>
        </authorList>
    </citation>
    <scope>NUCLEOTIDE SEQUENCE [LARGE SCALE GENOMIC DNA]</scope>
    <source>
        <strain evidence="4 5">JCM 14969</strain>
    </source>
</reference>
<dbReference type="InterPro" id="IPR036291">
    <property type="entry name" value="NAD(P)-bd_dom_sf"/>
</dbReference>